<dbReference type="Pfam" id="PF00326">
    <property type="entry name" value="Peptidase_S9"/>
    <property type="match status" value="1"/>
</dbReference>
<comment type="caution">
    <text evidence="3">The sequence shown here is derived from an EMBL/GenBank/DDBJ whole genome shotgun (WGS) entry which is preliminary data.</text>
</comment>
<dbReference type="RefSeq" id="WP_377408928.1">
    <property type="nucleotide sequence ID" value="NZ_JBHSCY010000001.1"/>
</dbReference>
<dbReference type="InterPro" id="IPR050278">
    <property type="entry name" value="Serine_Prot_S9B/DPPIV"/>
</dbReference>
<organism evidence="3 4">
    <name type="scientific">Polaribacter marinivivus</name>
    <dbReference type="NCBI Taxonomy" id="1524260"/>
    <lineage>
        <taxon>Bacteria</taxon>
        <taxon>Pseudomonadati</taxon>
        <taxon>Bacteroidota</taxon>
        <taxon>Flavobacteriia</taxon>
        <taxon>Flavobacteriales</taxon>
        <taxon>Flavobacteriaceae</taxon>
    </lineage>
</organism>
<evidence type="ECO:0000313" key="3">
    <source>
        <dbReference type="EMBL" id="MFC4268449.1"/>
    </source>
</evidence>
<feature type="domain" description="Peptidase S9 prolyl oligopeptidase catalytic" evidence="1">
    <location>
        <begin position="548"/>
        <end position="740"/>
    </location>
</feature>
<dbReference type="Gene3D" id="3.40.50.1820">
    <property type="entry name" value="alpha/beta hydrolase"/>
    <property type="match status" value="1"/>
</dbReference>
<evidence type="ECO:0000259" key="1">
    <source>
        <dbReference type="Pfam" id="PF00326"/>
    </source>
</evidence>
<gene>
    <name evidence="3" type="ORF">ACFOWD_05985</name>
</gene>
<dbReference type="InterPro" id="IPR029058">
    <property type="entry name" value="AB_hydrolase_fold"/>
</dbReference>
<accession>A0ABV8R7S3</accession>
<dbReference type="PANTHER" id="PTHR11731:SF193">
    <property type="entry name" value="DIPEPTIDYL PEPTIDASE 9"/>
    <property type="match status" value="1"/>
</dbReference>
<reference evidence="4" key="1">
    <citation type="journal article" date="2019" name="Int. J. Syst. Evol. Microbiol.">
        <title>The Global Catalogue of Microorganisms (GCM) 10K type strain sequencing project: providing services to taxonomists for standard genome sequencing and annotation.</title>
        <authorList>
            <consortium name="The Broad Institute Genomics Platform"/>
            <consortium name="The Broad Institute Genome Sequencing Center for Infectious Disease"/>
            <person name="Wu L."/>
            <person name="Ma J."/>
        </authorList>
    </citation>
    <scope>NUCLEOTIDE SEQUENCE [LARGE SCALE GENOMIC DNA]</scope>
    <source>
        <strain evidence="4">CECT 8655</strain>
    </source>
</reference>
<evidence type="ECO:0000259" key="2">
    <source>
        <dbReference type="Pfam" id="PF00930"/>
    </source>
</evidence>
<evidence type="ECO:0000313" key="4">
    <source>
        <dbReference type="Proteomes" id="UP001595826"/>
    </source>
</evidence>
<name>A0ABV8R7S3_9FLAO</name>
<dbReference type="Gene3D" id="2.140.10.30">
    <property type="entry name" value="Dipeptidylpeptidase IV, N-terminal domain"/>
    <property type="match status" value="1"/>
</dbReference>
<dbReference type="InterPro" id="IPR001375">
    <property type="entry name" value="Peptidase_S9_cat"/>
</dbReference>
<protein>
    <submittedName>
        <fullName evidence="3">Prolyl oligopeptidase family serine peptidase</fullName>
    </submittedName>
</protein>
<sequence length="754" mass="87461">MKIRAILLVLFSVIMFSCYKEKKIDIQAKYDNAVDFLYNNYNNKKVFNLNTNVNWFQDNSGIWFIDYSKEKKEYKTVNFNDYKVKALFDYDKLKNAISKLNDSFTERNGLSFSNFQPLKEGLSFIYSNEKYIVDLKTYNLKKVEKTKQQEENTNQSLSPDKKWLAYTKNYNLFIKSTLTNREYQLSSSGKKDFQYASYYGWFDKMKGENGNRPDRFFVNWSKDSKYISTTIVDTRNAEKMFLLDWSKDELFKPELLSYYRGSPGDSTMVKITPVIYNIDTKKEVKTKLPTTTHINASQLQWTNTSGTLLARITKRGYKEEELILLNLKDNSTKKLIEETSNTNVENFDYQLINDHKIIFYSERSGWRQLYLLDISSGKTTRLTSDGYVVNDISFIDKDKETIYYLASGKEENNNPYHQQLYCVDFNGNEKLLTAENLHHQINFSKDGKYFVDNMSTIQEKTKTVLRVSETGKIVAELTTANVDWATQKGWEAPIPFSLIGKDNKTTIYGAYWKPTHFSASKKYPIIDATYTGPHTQRFPKSFDRAFANQAMAELGFIVVQIDGLGTTGRSKAFRDFSYKKMGNNLEDHVKAIKHLANENSFIDVDKVGIFGHSAGGYDTGRALLAFPDFYKVGVASSADHDFRMEKAWWPEMYQGWPVDSTYHQISNVTNAKNLKGKLLITHGGLDDNVNPSATFKLAEAFIKADKEFDLLILPSQRHGYTGIHRDYFIKKRWNYFVEHLLNEEPIWDITLKNE</sequence>
<dbReference type="InterPro" id="IPR002469">
    <property type="entry name" value="Peptidase_S9B_N"/>
</dbReference>
<dbReference type="SUPFAM" id="SSF53474">
    <property type="entry name" value="alpha/beta-Hydrolases"/>
    <property type="match status" value="1"/>
</dbReference>
<dbReference type="PROSITE" id="PS51257">
    <property type="entry name" value="PROKAR_LIPOPROTEIN"/>
    <property type="match status" value="1"/>
</dbReference>
<proteinExistence type="predicted"/>
<dbReference type="PANTHER" id="PTHR11731">
    <property type="entry name" value="PROTEASE FAMILY S9B,C DIPEPTIDYL-PEPTIDASE IV-RELATED"/>
    <property type="match status" value="1"/>
</dbReference>
<dbReference type="Proteomes" id="UP001595826">
    <property type="component" value="Unassembled WGS sequence"/>
</dbReference>
<dbReference type="Pfam" id="PF00930">
    <property type="entry name" value="DPPIV_N"/>
    <property type="match status" value="1"/>
</dbReference>
<feature type="domain" description="Dipeptidylpeptidase IV N-terminal" evidence="2">
    <location>
        <begin position="126"/>
        <end position="457"/>
    </location>
</feature>
<keyword evidence="4" id="KW-1185">Reference proteome</keyword>
<dbReference type="SUPFAM" id="SSF82171">
    <property type="entry name" value="DPP6 N-terminal domain-like"/>
    <property type="match status" value="1"/>
</dbReference>
<dbReference type="EMBL" id="JBHSCY010000001">
    <property type="protein sequence ID" value="MFC4268449.1"/>
    <property type="molecule type" value="Genomic_DNA"/>
</dbReference>